<evidence type="ECO:0000256" key="4">
    <source>
        <dbReference type="ARBA" id="ARBA00023163"/>
    </source>
</evidence>
<evidence type="ECO:0000256" key="1">
    <source>
        <dbReference type="ARBA" id="ARBA00010641"/>
    </source>
</evidence>
<evidence type="ECO:0000313" key="7">
    <source>
        <dbReference type="EMBL" id="MDI9859996.1"/>
    </source>
</evidence>
<dbReference type="Gene3D" id="1.10.1740.10">
    <property type="match status" value="1"/>
</dbReference>
<evidence type="ECO:0000259" key="5">
    <source>
        <dbReference type="Pfam" id="PF04542"/>
    </source>
</evidence>
<accession>A0ABT6Y8W1</accession>
<dbReference type="RefSeq" id="WP_283344827.1">
    <property type="nucleotide sequence ID" value="NZ_JASHIF010000009.1"/>
</dbReference>
<keyword evidence="2" id="KW-0805">Transcription regulation</keyword>
<dbReference type="CDD" id="cd06171">
    <property type="entry name" value="Sigma70_r4"/>
    <property type="match status" value="1"/>
</dbReference>
<comment type="similarity">
    <text evidence="1">Belongs to the sigma-70 factor family. ECF subfamily.</text>
</comment>
<protein>
    <submittedName>
        <fullName evidence="7">Sigma-70 family RNA polymerase sigma factor</fullName>
    </submittedName>
</protein>
<dbReference type="SUPFAM" id="SSF88946">
    <property type="entry name" value="Sigma2 domain of RNA polymerase sigma factors"/>
    <property type="match status" value="1"/>
</dbReference>
<dbReference type="InterPro" id="IPR013325">
    <property type="entry name" value="RNA_pol_sigma_r2"/>
</dbReference>
<dbReference type="EMBL" id="JASHIF010000009">
    <property type="protein sequence ID" value="MDI9859996.1"/>
    <property type="molecule type" value="Genomic_DNA"/>
</dbReference>
<feature type="domain" description="RNA polymerase sigma factor 70 region 4 type 2" evidence="6">
    <location>
        <begin position="132"/>
        <end position="180"/>
    </location>
</feature>
<dbReference type="PANTHER" id="PTHR43133">
    <property type="entry name" value="RNA POLYMERASE ECF-TYPE SIGMA FACTO"/>
    <property type="match status" value="1"/>
</dbReference>
<gene>
    <name evidence="7" type="ORF">QM524_12315</name>
</gene>
<comment type="caution">
    <text evidence="7">The sequence shown here is derived from an EMBL/GenBank/DDBJ whole genome shotgun (WGS) entry which is preliminary data.</text>
</comment>
<dbReference type="InterPro" id="IPR013249">
    <property type="entry name" value="RNA_pol_sigma70_r4_t2"/>
</dbReference>
<reference evidence="7 8" key="1">
    <citation type="submission" date="2023-05" db="EMBL/GenBank/DDBJ databases">
        <title>Novel species of genus Flectobacillus isolated from stream in China.</title>
        <authorList>
            <person name="Lu H."/>
        </authorList>
    </citation>
    <scope>NUCLEOTIDE SEQUENCE [LARGE SCALE GENOMIC DNA]</scope>
    <source>
        <strain evidence="7 8">KCTC 42575</strain>
    </source>
</reference>
<evidence type="ECO:0000313" key="8">
    <source>
        <dbReference type="Proteomes" id="UP001236507"/>
    </source>
</evidence>
<dbReference type="Gene3D" id="1.10.10.10">
    <property type="entry name" value="Winged helix-like DNA-binding domain superfamily/Winged helix DNA-binding domain"/>
    <property type="match status" value="1"/>
</dbReference>
<keyword evidence="8" id="KW-1185">Reference proteome</keyword>
<evidence type="ECO:0000256" key="3">
    <source>
        <dbReference type="ARBA" id="ARBA00023082"/>
    </source>
</evidence>
<keyword evidence="4" id="KW-0804">Transcription</keyword>
<feature type="domain" description="RNA polymerase sigma-70 region 2" evidence="5">
    <location>
        <begin position="30"/>
        <end position="94"/>
    </location>
</feature>
<organism evidence="7 8">
    <name type="scientific">Flectobacillus roseus</name>
    <dbReference type="NCBI Taxonomy" id="502259"/>
    <lineage>
        <taxon>Bacteria</taxon>
        <taxon>Pseudomonadati</taxon>
        <taxon>Bacteroidota</taxon>
        <taxon>Cytophagia</taxon>
        <taxon>Cytophagales</taxon>
        <taxon>Flectobacillaceae</taxon>
        <taxon>Flectobacillus</taxon>
    </lineage>
</organism>
<dbReference type="InterPro" id="IPR013324">
    <property type="entry name" value="RNA_pol_sigma_r3/r4-like"/>
</dbReference>
<dbReference type="Proteomes" id="UP001236507">
    <property type="component" value="Unassembled WGS sequence"/>
</dbReference>
<name>A0ABT6Y8W1_9BACT</name>
<dbReference type="Pfam" id="PF04542">
    <property type="entry name" value="Sigma70_r2"/>
    <property type="match status" value="1"/>
</dbReference>
<evidence type="ECO:0000259" key="6">
    <source>
        <dbReference type="Pfam" id="PF08281"/>
    </source>
</evidence>
<dbReference type="SUPFAM" id="SSF88659">
    <property type="entry name" value="Sigma3 and sigma4 domains of RNA polymerase sigma factors"/>
    <property type="match status" value="1"/>
</dbReference>
<dbReference type="InterPro" id="IPR007627">
    <property type="entry name" value="RNA_pol_sigma70_r2"/>
</dbReference>
<dbReference type="PANTHER" id="PTHR43133:SF46">
    <property type="entry name" value="RNA POLYMERASE SIGMA-70 FACTOR ECF SUBFAMILY"/>
    <property type="match status" value="1"/>
</dbReference>
<dbReference type="NCBIfam" id="TIGR02937">
    <property type="entry name" value="sigma70-ECF"/>
    <property type="match status" value="1"/>
</dbReference>
<dbReference type="Pfam" id="PF08281">
    <property type="entry name" value="Sigma70_r4_2"/>
    <property type="match status" value="1"/>
</dbReference>
<evidence type="ECO:0000256" key="2">
    <source>
        <dbReference type="ARBA" id="ARBA00023015"/>
    </source>
</evidence>
<sequence length="202" mass="23965">MSNSSPRYDELMLWNDLRNGEEAALAKLLRIYAKSLISYGRKMVNDDALIEDCIQEVFIQLWQYRQNLKIDVGSVKAYLFAAVRRRIISEIKKNETISLDEHSSSESYFDIDFSIEEKIVKDETELQRVRLINERLNHLPKRQKEVVYLKFYKELSNQEIAETMGVKYQSVSNLVHEALTLLRTLFPDETIWFGLLVWFFEW</sequence>
<proteinExistence type="inferred from homology"/>
<keyword evidence="3" id="KW-0731">Sigma factor</keyword>
<dbReference type="InterPro" id="IPR014284">
    <property type="entry name" value="RNA_pol_sigma-70_dom"/>
</dbReference>
<dbReference type="InterPro" id="IPR036388">
    <property type="entry name" value="WH-like_DNA-bd_sf"/>
</dbReference>
<dbReference type="InterPro" id="IPR039425">
    <property type="entry name" value="RNA_pol_sigma-70-like"/>
</dbReference>